<reference evidence="2 3" key="1">
    <citation type="submission" date="2020-11" db="EMBL/GenBank/DDBJ databases">
        <title>Genomic insight of Alicyclobacillus mali FL 18 reveals a new arsenic-resistant strain, with potential in environmental biotechnology.</title>
        <authorList>
            <person name="Fiorentino G."/>
            <person name="Gallo G."/>
            <person name="Aulitto M."/>
        </authorList>
    </citation>
    <scope>NUCLEOTIDE SEQUENCE [LARGE SCALE GENOMIC DNA]</scope>
    <source>
        <strain evidence="2 3">FL 18</strain>
    </source>
</reference>
<protein>
    <recommendedName>
        <fullName evidence="4">FlgN protein</fullName>
    </recommendedName>
</protein>
<sequence length="173" mass="19795">MEPSADRRAFDEAVWDLLTVLEPVFECRREVEATLQDLWSMWERLAPLAVSVREGGQTVSSASSALRKMAVAVSVEISRHHLDDDMLASVARELWTWSERMAESSRWMSNVLAKVQQTVAQMQDVLRVLREQSEQELEAVDELLLHAERLQAMFEKQRGPSGSQTHRDSPFRS</sequence>
<dbReference type="RefSeq" id="WP_195868218.1">
    <property type="nucleotide sequence ID" value="NZ_JADPKZ010000048.1"/>
</dbReference>
<accession>A0ABS0F6L8</accession>
<keyword evidence="1" id="KW-0175">Coiled coil</keyword>
<name>A0ABS0F6L8_9BACL</name>
<proteinExistence type="predicted"/>
<evidence type="ECO:0000313" key="2">
    <source>
        <dbReference type="EMBL" id="MBF8378937.1"/>
    </source>
</evidence>
<organism evidence="2 3">
    <name type="scientific">Alicyclobacillus mali</name>
    <name type="common">ex Roth et al. 2021</name>
    <dbReference type="NCBI Taxonomy" id="1123961"/>
    <lineage>
        <taxon>Bacteria</taxon>
        <taxon>Bacillati</taxon>
        <taxon>Bacillota</taxon>
        <taxon>Bacilli</taxon>
        <taxon>Bacillales</taxon>
        <taxon>Alicyclobacillaceae</taxon>
        <taxon>Alicyclobacillus</taxon>
    </lineage>
</organism>
<evidence type="ECO:0008006" key="4">
    <source>
        <dbReference type="Google" id="ProtNLM"/>
    </source>
</evidence>
<keyword evidence="3" id="KW-1185">Reference proteome</keyword>
<dbReference type="EMBL" id="JADPKZ010000048">
    <property type="protein sequence ID" value="MBF8378937.1"/>
    <property type="molecule type" value="Genomic_DNA"/>
</dbReference>
<comment type="caution">
    <text evidence="2">The sequence shown here is derived from an EMBL/GenBank/DDBJ whole genome shotgun (WGS) entry which is preliminary data.</text>
</comment>
<dbReference type="Proteomes" id="UP000642910">
    <property type="component" value="Unassembled WGS sequence"/>
</dbReference>
<gene>
    <name evidence="2" type="ORF">IW967_13865</name>
</gene>
<evidence type="ECO:0000313" key="3">
    <source>
        <dbReference type="Proteomes" id="UP000642910"/>
    </source>
</evidence>
<feature type="coiled-coil region" evidence="1">
    <location>
        <begin position="112"/>
        <end position="150"/>
    </location>
</feature>
<evidence type="ECO:0000256" key="1">
    <source>
        <dbReference type="SAM" id="Coils"/>
    </source>
</evidence>